<comment type="caution">
    <text evidence="2">The sequence shown here is derived from an EMBL/GenBank/DDBJ whole genome shotgun (WGS) entry which is preliminary data.</text>
</comment>
<dbReference type="SMART" id="SM00267">
    <property type="entry name" value="GGDEF"/>
    <property type="match status" value="1"/>
</dbReference>
<dbReference type="PANTHER" id="PTHR46663:SF3">
    <property type="entry name" value="SLL0267 PROTEIN"/>
    <property type="match status" value="1"/>
</dbReference>
<dbReference type="Gene3D" id="3.30.70.270">
    <property type="match status" value="1"/>
</dbReference>
<name>A0A645DWZ9_9ZZZZ</name>
<accession>A0A645DWZ9</accession>
<proteinExistence type="predicted"/>
<dbReference type="CDD" id="cd01949">
    <property type="entry name" value="GGDEF"/>
    <property type="match status" value="1"/>
</dbReference>
<dbReference type="Pfam" id="PF00990">
    <property type="entry name" value="GGDEF"/>
    <property type="match status" value="1"/>
</dbReference>
<sequence length="121" mass="13399">MIDLAENLKPLFRTDDIIGRIGGDEFFVFLKRCDSEKLIKSKAADICNAFKNTYTVDGICVSVTASIGIASFPKNGTDFNTLYKNADTALYITKEHGKNNFTMHDGVSTANYQSTRTKIDS</sequence>
<reference evidence="2" key="1">
    <citation type="submission" date="2019-08" db="EMBL/GenBank/DDBJ databases">
        <authorList>
            <person name="Kucharzyk K."/>
            <person name="Murdoch R.W."/>
            <person name="Higgins S."/>
            <person name="Loffler F."/>
        </authorList>
    </citation>
    <scope>NUCLEOTIDE SEQUENCE</scope>
</reference>
<protein>
    <submittedName>
        <fullName evidence="2">Putative signaling protein</fullName>
    </submittedName>
</protein>
<evidence type="ECO:0000259" key="1">
    <source>
        <dbReference type="PROSITE" id="PS50887"/>
    </source>
</evidence>
<dbReference type="InterPro" id="IPR029787">
    <property type="entry name" value="Nucleotide_cyclase"/>
</dbReference>
<organism evidence="2">
    <name type="scientific">bioreactor metagenome</name>
    <dbReference type="NCBI Taxonomy" id="1076179"/>
    <lineage>
        <taxon>unclassified sequences</taxon>
        <taxon>metagenomes</taxon>
        <taxon>ecological metagenomes</taxon>
    </lineage>
</organism>
<dbReference type="InterPro" id="IPR043128">
    <property type="entry name" value="Rev_trsase/Diguanyl_cyclase"/>
</dbReference>
<evidence type="ECO:0000313" key="2">
    <source>
        <dbReference type="EMBL" id="MPM93133.1"/>
    </source>
</evidence>
<dbReference type="PROSITE" id="PS50887">
    <property type="entry name" value="GGDEF"/>
    <property type="match status" value="1"/>
</dbReference>
<dbReference type="SUPFAM" id="SSF55073">
    <property type="entry name" value="Nucleotide cyclase"/>
    <property type="match status" value="1"/>
</dbReference>
<dbReference type="NCBIfam" id="TIGR00254">
    <property type="entry name" value="GGDEF"/>
    <property type="match status" value="1"/>
</dbReference>
<dbReference type="InterPro" id="IPR052163">
    <property type="entry name" value="DGC-Regulatory_Protein"/>
</dbReference>
<dbReference type="EMBL" id="VSSQ01039980">
    <property type="protein sequence ID" value="MPM93133.1"/>
    <property type="molecule type" value="Genomic_DNA"/>
</dbReference>
<dbReference type="PANTHER" id="PTHR46663">
    <property type="entry name" value="DIGUANYLATE CYCLASE DGCT-RELATED"/>
    <property type="match status" value="1"/>
</dbReference>
<gene>
    <name evidence="2" type="ORF">SDC9_140269</name>
</gene>
<dbReference type="InterPro" id="IPR000160">
    <property type="entry name" value="GGDEF_dom"/>
</dbReference>
<dbReference type="AlphaFoldDB" id="A0A645DWZ9"/>
<feature type="domain" description="GGDEF" evidence="1">
    <location>
        <begin position="1"/>
        <end position="106"/>
    </location>
</feature>